<organism evidence="2 3">
    <name type="scientific">Rhododendron simsii</name>
    <name type="common">Sims's rhododendron</name>
    <dbReference type="NCBI Taxonomy" id="118357"/>
    <lineage>
        <taxon>Eukaryota</taxon>
        <taxon>Viridiplantae</taxon>
        <taxon>Streptophyta</taxon>
        <taxon>Embryophyta</taxon>
        <taxon>Tracheophyta</taxon>
        <taxon>Spermatophyta</taxon>
        <taxon>Magnoliopsida</taxon>
        <taxon>eudicotyledons</taxon>
        <taxon>Gunneridae</taxon>
        <taxon>Pentapetalae</taxon>
        <taxon>asterids</taxon>
        <taxon>Ericales</taxon>
        <taxon>Ericaceae</taxon>
        <taxon>Ericoideae</taxon>
        <taxon>Rhodoreae</taxon>
        <taxon>Rhododendron</taxon>
    </lineage>
</organism>
<name>A0A834G9A6_RHOSS</name>
<accession>A0A834G9A6</accession>
<dbReference type="AlphaFoldDB" id="A0A834G9A6"/>
<reference evidence="2" key="1">
    <citation type="submission" date="2019-11" db="EMBL/GenBank/DDBJ databases">
        <authorList>
            <person name="Liu Y."/>
            <person name="Hou J."/>
            <person name="Li T.-Q."/>
            <person name="Guan C.-H."/>
            <person name="Wu X."/>
            <person name="Wu H.-Z."/>
            <person name="Ling F."/>
            <person name="Zhang R."/>
            <person name="Shi X.-G."/>
            <person name="Ren J.-P."/>
            <person name="Chen E.-F."/>
            <person name="Sun J.-M."/>
        </authorList>
    </citation>
    <scope>NUCLEOTIDE SEQUENCE</scope>
    <source>
        <strain evidence="2">Adult_tree_wgs_1</strain>
        <tissue evidence="2">Leaves</tissue>
    </source>
</reference>
<dbReference type="OrthoDB" id="1752139at2759"/>
<evidence type="ECO:0008006" key="4">
    <source>
        <dbReference type="Google" id="ProtNLM"/>
    </source>
</evidence>
<evidence type="ECO:0000256" key="1">
    <source>
        <dbReference type="SAM" id="MobiDB-lite"/>
    </source>
</evidence>
<evidence type="ECO:0000313" key="2">
    <source>
        <dbReference type="EMBL" id="KAF7129056.1"/>
    </source>
</evidence>
<sequence length="271" mass="31199">MVNTRQSQRFHPEPNSLQQQFHHLTQEEEEESDHPHDSTQHISNHHQPIKHNGEDGSVAASLQRNTVNPEHEVVQRATFRDLQEKMNLVLQQVNDRGAKAVATLVQKTELPFTVEKEGETLCAYLKRFNNEALLIDEADDKELFERFMPLNTTPERILVHLINDPELQWRRAMKPGVPRDQSKYYRFHWDHGHDTSDCIKLKMQIEALIQCGRLQHFLQGRAAPAPDRLSGGESGSSHRAYARRLRSFETMAIDKPSKAGQMGEQPVSFSE</sequence>
<feature type="region of interest" description="Disordered" evidence="1">
    <location>
        <begin position="251"/>
        <end position="271"/>
    </location>
</feature>
<gene>
    <name evidence="2" type="ORF">RHSIM_Rhsim10G0110500</name>
</gene>
<comment type="caution">
    <text evidence="2">The sequence shown here is derived from an EMBL/GenBank/DDBJ whole genome shotgun (WGS) entry which is preliminary data.</text>
</comment>
<feature type="region of interest" description="Disordered" evidence="1">
    <location>
        <begin position="23"/>
        <end position="57"/>
    </location>
</feature>
<keyword evidence="3" id="KW-1185">Reference proteome</keyword>
<protein>
    <recommendedName>
        <fullName evidence="4">Retrotransposon gag domain-containing protein</fullName>
    </recommendedName>
</protein>
<dbReference type="EMBL" id="WJXA01000010">
    <property type="protein sequence ID" value="KAF7129056.1"/>
    <property type="molecule type" value="Genomic_DNA"/>
</dbReference>
<evidence type="ECO:0000313" key="3">
    <source>
        <dbReference type="Proteomes" id="UP000626092"/>
    </source>
</evidence>
<proteinExistence type="predicted"/>
<dbReference type="Proteomes" id="UP000626092">
    <property type="component" value="Unassembled WGS sequence"/>
</dbReference>